<evidence type="ECO:0000256" key="1">
    <source>
        <dbReference type="SAM" id="MobiDB-lite"/>
    </source>
</evidence>
<keyword evidence="3" id="KW-1185">Reference proteome</keyword>
<feature type="compositionally biased region" description="Acidic residues" evidence="1">
    <location>
        <begin position="1"/>
        <end position="27"/>
    </location>
</feature>
<dbReference type="EMBL" id="CAKKNE010000005">
    <property type="protein sequence ID" value="CAH0376518.1"/>
    <property type="molecule type" value="Genomic_DNA"/>
</dbReference>
<feature type="compositionally biased region" description="Basic and acidic residues" evidence="1">
    <location>
        <begin position="28"/>
        <end position="37"/>
    </location>
</feature>
<accession>A0A8J2SUE5</accession>
<comment type="caution">
    <text evidence="2">The sequence shown here is derived from an EMBL/GenBank/DDBJ whole genome shotgun (WGS) entry which is preliminary data.</text>
</comment>
<name>A0A8J2SUE5_9STRA</name>
<feature type="region of interest" description="Disordered" evidence="1">
    <location>
        <begin position="81"/>
        <end position="115"/>
    </location>
</feature>
<feature type="region of interest" description="Disordered" evidence="1">
    <location>
        <begin position="1"/>
        <end position="67"/>
    </location>
</feature>
<sequence>MRDFGDDAEAIDGDDDFFDGVDDFSDDDGVRHDGWREDEPDTINVEQTSPLPAPASLESAGEIEDDDDDGVVQAAAALVGFGDKVEDDDDDERESCFAESPRARQSETFDSDDEPAAVPDFAYELLASIVAGLAWRKEQSILMETFIKWLEFAGDAAQASTPPASPSKFEGRPPLAPTYPTSPVNEDLSEAKRAVLTRARAVAAAEADVVQREERCAAVEADAVERMERLVKAEADLQEREEAVRRREEAVASAAADQAMAGADLDERERILREKERQLCTAPPVKVEPNEWADAVAASAEHHLRELSLENKQLKRHQRRTAKRGRRIAAVLLWRKMHVLDARTGAQKAFAAWYVFSQNTQPSTKQKRVRAARLALESRAGAVLDGVHAHYSASKLVKGGLRRELSLERFWALARDFHLAPAFASYAYLMHLARDVLRGDSALSREQFGRALAQLALEAAGKAGEPPSVAVARVLDCMETSNGLAKVGLSRAVKFRHG</sequence>
<organism evidence="2 3">
    <name type="scientific">Pelagomonas calceolata</name>
    <dbReference type="NCBI Taxonomy" id="35677"/>
    <lineage>
        <taxon>Eukaryota</taxon>
        <taxon>Sar</taxon>
        <taxon>Stramenopiles</taxon>
        <taxon>Ochrophyta</taxon>
        <taxon>Pelagophyceae</taxon>
        <taxon>Pelagomonadales</taxon>
        <taxon>Pelagomonadaceae</taxon>
        <taxon>Pelagomonas</taxon>
    </lineage>
</organism>
<feature type="region of interest" description="Disordered" evidence="1">
    <location>
        <begin position="158"/>
        <end position="185"/>
    </location>
</feature>
<protein>
    <submittedName>
        <fullName evidence="2">Uncharacterized protein</fullName>
    </submittedName>
</protein>
<dbReference type="Proteomes" id="UP000789595">
    <property type="component" value="Unassembled WGS sequence"/>
</dbReference>
<evidence type="ECO:0000313" key="2">
    <source>
        <dbReference type="EMBL" id="CAH0376518.1"/>
    </source>
</evidence>
<evidence type="ECO:0000313" key="3">
    <source>
        <dbReference type="Proteomes" id="UP000789595"/>
    </source>
</evidence>
<reference evidence="2" key="1">
    <citation type="submission" date="2021-11" db="EMBL/GenBank/DDBJ databases">
        <authorList>
            <consortium name="Genoscope - CEA"/>
            <person name="William W."/>
        </authorList>
    </citation>
    <scope>NUCLEOTIDE SEQUENCE</scope>
</reference>
<dbReference type="AlphaFoldDB" id="A0A8J2SUE5"/>
<proteinExistence type="predicted"/>
<gene>
    <name evidence="2" type="ORF">PECAL_5P11130</name>
</gene>